<dbReference type="AlphaFoldDB" id="A0AAD3CN03"/>
<feature type="transmembrane region" description="Helical" evidence="6">
    <location>
        <begin position="183"/>
        <end position="202"/>
    </location>
</feature>
<feature type="transmembrane region" description="Helical" evidence="6">
    <location>
        <begin position="245"/>
        <end position="270"/>
    </location>
</feature>
<protein>
    <recommendedName>
        <fullName evidence="6">Choline transporter-like protein</fullName>
    </recommendedName>
</protein>
<dbReference type="GO" id="GO:0005886">
    <property type="term" value="C:plasma membrane"/>
    <property type="evidence" value="ECO:0007669"/>
    <property type="project" value="UniProtKB-SubCell"/>
</dbReference>
<keyword evidence="4 6" id="KW-1133">Transmembrane helix</keyword>
<feature type="region of interest" description="Disordered" evidence="7">
    <location>
        <begin position="81"/>
        <end position="102"/>
    </location>
</feature>
<gene>
    <name evidence="8" type="ORF">CTEN210_04531</name>
</gene>
<evidence type="ECO:0000256" key="5">
    <source>
        <dbReference type="ARBA" id="ARBA00023136"/>
    </source>
</evidence>
<dbReference type="EMBL" id="BLLK01000025">
    <property type="protein sequence ID" value="GFH48055.1"/>
    <property type="molecule type" value="Genomic_DNA"/>
</dbReference>
<dbReference type="InterPro" id="IPR007603">
    <property type="entry name" value="Choline_transptr-like"/>
</dbReference>
<keyword evidence="5 6" id="KW-0472">Membrane</keyword>
<comment type="subcellular location">
    <subcellularLocation>
        <location evidence="6">Cell membrane</location>
        <topology evidence="6">Multi-pass membrane protein</topology>
    </subcellularLocation>
    <subcellularLocation>
        <location evidence="1">Membrane</location>
        <topology evidence="1">Multi-pass membrane protein</topology>
    </subcellularLocation>
</comment>
<keyword evidence="3 6" id="KW-0812">Transmembrane</keyword>
<keyword evidence="9" id="KW-1185">Reference proteome</keyword>
<feature type="transmembrane region" description="Helical" evidence="6">
    <location>
        <begin position="642"/>
        <end position="662"/>
    </location>
</feature>
<dbReference type="PANTHER" id="PTHR12385:SF4">
    <property type="entry name" value="PROTEIN PNS1"/>
    <property type="match status" value="1"/>
</dbReference>
<feature type="region of interest" description="Disordered" evidence="7">
    <location>
        <begin position="121"/>
        <end position="148"/>
    </location>
</feature>
<accession>A0AAD3CN03</accession>
<proteinExistence type="inferred from homology"/>
<evidence type="ECO:0000256" key="4">
    <source>
        <dbReference type="ARBA" id="ARBA00022989"/>
    </source>
</evidence>
<evidence type="ECO:0000256" key="1">
    <source>
        <dbReference type="ARBA" id="ARBA00004141"/>
    </source>
</evidence>
<evidence type="ECO:0000256" key="7">
    <source>
        <dbReference type="SAM" id="MobiDB-lite"/>
    </source>
</evidence>
<evidence type="ECO:0000313" key="9">
    <source>
        <dbReference type="Proteomes" id="UP001054902"/>
    </source>
</evidence>
<dbReference type="Proteomes" id="UP001054902">
    <property type="component" value="Unassembled WGS sequence"/>
</dbReference>
<feature type="transmembrane region" description="Helical" evidence="6">
    <location>
        <begin position="674"/>
        <end position="694"/>
    </location>
</feature>
<dbReference type="GO" id="GO:0022857">
    <property type="term" value="F:transmembrane transporter activity"/>
    <property type="evidence" value="ECO:0007669"/>
    <property type="project" value="UniProtKB-UniRule"/>
</dbReference>
<evidence type="ECO:0000256" key="6">
    <source>
        <dbReference type="RuleBase" id="RU368066"/>
    </source>
</evidence>
<evidence type="ECO:0000256" key="3">
    <source>
        <dbReference type="ARBA" id="ARBA00022692"/>
    </source>
</evidence>
<comment type="similarity">
    <text evidence="2 6">Belongs to the CTL (choline transporter-like) family.</text>
</comment>
<reference evidence="8 9" key="1">
    <citation type="journal article" date="2021" name="Sci. Rep.">
        <title>The genome of the diatom Chaetoceros tenuissimus carries an ancient integrated fragment of an extant virus.</title>
        <authorList>
            <person name="Hongo Y."/>
            <person name="Kimura K."/>
            <person name="Takaki Y."/>
            <person name="Yoshida Y."/>
            <person name="Baba S."/>
            <person name="Kobayashi G."/>
            <person name="Nagasaki K."/>
            <person name="Hano T."/>
            <person name="Tomaru Y."/>
        </authorList>
    </citation>
    <scope>NUCLEOTIDE SEQUENCE [LARGE SCALE GENOMIC DNA]</scope>
    <source>
        <strain evidence="8 9">NIES-3715</strain>
    </source>
</reference>
<feature type="region of interest" description="Disordered" evidence="7">
    <location>
        <begin position="1"/>
        <end position="42"/>
    </location>
</feature>
<feature type="transmembrane region" description="Helical" evidence="6">
    <location>
        <begin position="370"/>
        <end position="389"/>
    </location>
</feature>
<organism evidence="8 9">
    <name type="scientific">Chaetoceros tenuissimus</name>
    <dbReference type="NCBI Taxonomy" id="426638"/>
    <lineage>
        <taxon>Eukaryota</taxon>
        <taxon>Sar</taxon>
        <taxon>Stramenopiles</taxon>
        <taxon>Ochrophyta</taxon>
        <taxon>Bacillariophyta</taxon>
        <taxon>Coscinodiscophyceae</taxon>
        <taxon>Chaetocerotophycidae</taxon>
        <taxon>Chaetocerotales</taxon>
        <taxon>Chaetocerotaceae</taxon>
        <taxon>Chaetoceros</taxon>
    </lineage>
</organism>
<feature type="transmembrane region" description="Helical" evidence="6">
    <location>
        <begin position="340"/>
        <end position="358"/>
    </location>
</feature>
<evidence type="ECO:0000256" key="2">
    <source>
        <dbReference type="ARBA" id="ARBA00007168"/>
    </source>
</evidence>
<sequence length="738" mass="83115">MSSFNSIPEEPMDLNEYVSNDENSNEFSSDGDYEDDDSHSDVPFFADATLDLEEAQGIAPTPDLTLRQTLQTPDLKRLKSVELPNIASTPGPMLESSMTTTNNLQHETNQEASENLNQSLNETLDSNTGDSQYSQETMQSNGNGQQEANNRSFTVNAIHGENNISYTNQPTYRPRPPRRPRDAKWTTTFLIVAPMLFLPSLFHSKSHTVYHSSNIPVFFATILAIFIARIFYLSKGAGEGEDQRYLASQLLIIANMATCFILPLLTLTFYNLNVHGLFYDLIVIALAYLTLRDIYLFAKIFRSGSSFLREGVNDGERAFYRMLVNASLDILSRSCRCQSFYRVVVVTLFFQWLVLVGIRKAWEAAMSYHTGFGQYFWVSVVCFLGYWAASVQIRFLSYLACGGVTSWFAQQSALMEDMEIMRRQDRSGSVARKETMQSAILNENGSISDAYRDVDASAYSMGIEFDEGMDDDYGDDDGIMMGAIMSDSNEKQYLDENDATFGRLSNTNSPTVKAFLKTALGISFGSIVHCALMGAAANVLWSFVRSVDWILASSSRFANRRFRTYQGMNIGDDSNSQRGTFRERLRLKWQSFRIKSKTFVRNHNDLGLCHVAAYYKSYTRAANDVLDLINASGIESTIHEDISVHMCASISKAIAGLIVIFIGQSATPENDHMIICEIMVITFIMVYIIVYTMMEPLKASIKAVYVCFAQNHQSLSQAFPLVYHRLERISRENESNIV</sequence>
<name>A0AAD3CN03_9STRA</name>
<comment type="caution">
    <text evidence="8">The sequence shown here is derived from an EMBL/GenBank/DDBJ whole genome shotgun (WGS) entry which is preliminary data.</text>
</comment>
<evidence type="ECO:0000313" key="8">
    <source>
        <dbReference type="EMBL" id="GFH48055.1"/>
    </source>
</evidence>
<feature type="compositionally biased region" description="Acidic residues" evidence="7">
    <location>
        <begin position="29"/>
        <end position="38"/>
    </location>
</feature>
<comment type="function">
    <text evidence="6">Choline transporter.</text>
</comment>
<dbReference type="PANTHER" id="PTHR12385">
    <property type="entry name" value="CHOLINE TRANSPORTER-LIKE (SLC FAMILY 44)"/>
    <property type="match status" value="1"/>
</dbReference>
<dbReference type="Pfam" id="PF04515">
    <property type="entry name" value="Choline_transpo"/>
    <property type="match status" value="1"/>
</dbReference>
<feature type="transmembrane region" description="Helical" evidence="6">
    <location>
        <begin position="276"/>
        <end position="298"/>
    </location>
</feature>
<feature type="transmembrane region" description="Helical" evidence="6">
    <location>
        <begin position="214"/>
        <end position="233"/>
    </location>
</feature>